<proteinExistence type="predicted"/>
<dbReference type="AlphaFoldDB" id="A0AA48RBK2"/>
<organism evidence="1">
    <name type="scientific">freshwater sediment metagenome</name>
    <dbReference type="NCBI Taxonomy" id="556182"/>
    <lineage>
        <taxon>unclassified sequences</taxon>
        <taxon>metagenomes</taxon>
        <taxon>ecological metagenomes</taxon>
    </lineage>
</organism>
<protein>
    <recommendedName>
        <fullName evidence="2">Integrase catalytic domain-containing protein</fullName>
    </recommendedName>
</protein>
<sequence length="65" mass="7456">MIGSIRRERIDHCIVVREAHLRRILRRHAGYYNDLRTHRSLGKDAPISRAVEGFANSIQGFGVGR</sequence>
<evidence type="ECO:0008006" key="2">
    <source>
        <dbReference type="Google" id="ProtNLM"/>
    </source>
</evidence>
<reference evidence="1" key="1">
    <citation type="submission" date="2023-07" db="EMBL/GenBank/DDBJ databases">
        <authorList>
            <person name="Pelsma A.J. K."/>
        </authorList>
    </citation>
    <scope>NUCLEOTIDE SEQUENCE</scope>
</reference>
<accession>A0AA48RBK2</accession>
<evidence type="ECO:0000313" key="1">
    <source>
        <dbReference type="EMBL" id="CAJ0849534.1"/>
    </source>
</evidence>
<dbReference type="EMBL" id="OY288114">
    <property type="protein sequence ID" value="CAJ0849534.1"/>
    <property type="molecule type" value="Genomic_DNA"/>
</dbReference>
<name>A0AA48RBK2_9ZZZZ</name>
<gene>
    <name evidence="1" type="ORF">AMST5_00139</name>
</gene>